<comment type="similarity">
    <text evidence="6">Belongs to the G-protein coupled receptor 1 family.</text>
</comment>
<dbReference type="AlphaFoldDB" id="A0A9X0CL57"/>
<evidence type="ECO:0000256" key="1">
    <source>
        <dbReference type="ARBA" id="ARBA00004651"/>
    </source>
</evidence>
<comment type="caution">
    <text evidence="9">The sequence shown here is derived from an EMBL/GenBank/DDBJ whole genome shotgun (WGS) entry which is preliminary data.</text>
</comment>
<sequence>MDSNMSVTVPFCFHLPDPTFHQASERFTMNLITAIINIVTAPIAIIINGLVITAIFSCSRLRTPSNLLIACLALSDVLVGLTVQPGYITYRLLENQHRSVPCFLMIVYGEAFYVCFGVSFMTLSAVSYERFVAVRLRVRYNTFFSSSRVVKYMLGIWSLNILLAALQWAKINQAARGTHLILWCICLLATLVTQVGVLHIVRRSRVQLQVQLQAAENLLRQREAKLAKTISVIVGVYLMLNLPVLFVTFYHQILRLDLQTYNHYSWTETLAFLNSCLNPFICCWKRREIRKKVKDILKKITGLGPYVLCTFCKLLHG</sequence>
<dbReference type="PROSITE" id="PS00237">
    <property type="entry name" value="G_PROTEIN_RECEP_F1_1"/>
    <property type="match status" value="1"/>
</dbReference>
<comment type="subcellular location">
    <subcellularLocation>
        <location evidence="1">Cell membrane</location>
        <topology evidence="1">Multi-pass membrane protein</topology>
    </subcellularLocation>
</comment>
<evidence type="ECO:0000256" key="4">
    <source>
        <dbReference type="ARBA" id="ARBA00022989"/>
    </source>
</evidence>
<dbReference type="SUPFAM" id="SSF81321">
    <property type="entry name" value="Family A G protein-coupled receptor-like"/>
    <property type="match status" value="1"/>
</dbReference>
<feature type="transmembrane region" description="Helical" evidence="7">
    <location>
        <begin position="67"/>
        <end position="87"/>
    </location>
</feature>
<keyword evidence="6" id="KW-0807">Transducer</keyword>
<evidence type="ECO:0000259" key="8">
    <source>
        <dbReference type="PROSITE" id="PS50262"/>
    </source>
</evidence>
<keyword evidence="2" id="KW-1003">Cell membrane</keyword>
<evidence type="ECO:0000313" key="9">
    <source>
        <dbReference type="EMBL" id="KAJ7357782.1"/>
    </source>
</evidence>
<dbReference type="GO" id="GO:0004930">
    <property type="term" value="F:G protein-coupled receptor activity"/>
    <property type="evidence" value="ECO:0007669"/>
    <property type="project" value="UniProtKB-KW"/>
</dbReference>
<feature type="transmembrane region" description="Helical" evidence="7">
    <location>
        <begin position="180"/>
        <end position="201"/>
    </location>
</feature>
<dbReference type="CDD" id="cd00637">
    <property type="entry name" value="7tm_classA_rhodopsin-like"/>
    <property type="match status" value="1"/>
</dbReference>
<dbReference type="PANTHER" id="PTHR22750">
    <property type="entry name" value="G-PROTEIN COUPLED RECEPTOR"/>
    <property type="match status" value="1"/>
</dbReference>
<feature type="transmembrane region" description="Helical" evidence="7">
    <location>
        <begin position="31"/>
        <end position="55"/>
    </location>
</feature>
<dbReference type="PRINTS" id="PR00237">
    <property type="entry name" value="GPCRRHODOPSN"/>
</dbReference>
<dbReference type="PROSITE" id="PS50262">
    <property type="entry name" value="G_PROTEIN_RECEP_F1_2"/>
    <property type="match status" value="1"/>
</dbReference>
<feature type="transmembrane region" description="Helical" evidence="7">
    <location>
        <begin position="107"/>
        <end position="128"/>
    </location>
</feature>
<evidence type="ECO:0000313" key="10">
    <source>
        <dbReference type="Proteomes" id="UP001163046"/>
    </source>
</evidence>
<gene>
    <name evidence="9" type="ORF">OS493_023259</name>
</gene>
<feature type="transmembrane region" description="Helical" evidence="7">
    <location>
        <begin position="149"/>
        <end position="168"/>
    </location>
</feature>
<accession>A0A9X0CL57</accession>
<dbReference type="SMART" id="SM01381">
    <property type="entry name" value="7TM_GPCR_Srsx"/>
    <property type="match status" value="1"/>
</dbReference>
<dbReference type="GO" id="GO:0005886">
    <property type="term" value="C:plasma membrane"/>
    <property type="evidence" value="ECO:0007669"/>
    <property type="project" value="UniProtKB-SubCell"/>
</dbReference>
<proteinExistence type="inferred from homology"/>
<keyword evidence="5 7" id="KW-0472">Membrane</keyword>
<feature type="domain" description="G-protein coupled receptors family 1 profile" evidence="8">
    <location>
        <begin position="47"/>
        <end position="282"/>
    </location>
</feature>
<evidence type="ECO:0000256" key="3">
    <source>
        <dbReference type="ARBA" id="ARBA00022692"/>
    </source>
</evidence>
<keyword evidence="6" id="KW-0297">G-protein coupled receptor</keyword>
<dbReference type="Proteomes" id="UP001163046">
    <property type="component" value="Unassembled WGS sequence"/>
</dbReference>
<evidence type="ECO:0000256" key="6">
    <source>
        <dbReference type="RuleBase" id="RU000688"/>
    </source>
</evidence>
<keyword evidence="4 7" id="KW-1133">Transmembrane helix</keyword>
<feature type="transmembrane region" description="Helical" evidence="7">
    <location>
        <begin position="230"/>
        <end position="251"/>
    </location>
</feature>
<dbReference type="OrthoDB" id="9975554at2759"/>
<evidence type="ECO:0000256" key="5">
    <source>
        <dbReference type="ARBA" id="ARBA00023136"/>
    </source>
</evidence>
<feature type="transmembrane region" description="Helical" evidence="7">
    <location>
        <begin position="263"/>
        <end position="284"/>
    </location>
</feature>
<dbReference type="Pfam" id="PF00001">
    <property type="entry name" value="7tm_1"/>
    <property type="match status" value="1"/>
</dbReference>
<reference evidence="9" key="1">
    <citation type="submission" date="2023-01" db="EMBL/GenBank/DDBJ databases">
        <title>Genome assembly of the deep-sea coral Lophelia pertusa.</title>
        <authorList>
            <person name="Herrera S."/>
            <person name="Cordes E."/>
        </authorList>
    </citation>
    <scope>NUCLEOTIDE SEQUENCE</scope>
    <source>
        <strain evidence="9">USNM1676648</strain>
        <tissue evidence="9">Polyp</tissue>
    </source>
</reference>
<evidence type="ECO:0000256" key="7">
    <source>
        <dbReference type="SAM" id="Phobius"/>
    </source>
</evidence>
<dbReference type="EMBL" id="MU827318">
    <property type="protein sequence ID" value="KAJ7357782.1"/>
    <property type="molecule type" value="Genomic_DNA"/>
</dbReference>
<name>A0A9X0CL57_9CNID</name>
<keyword evidence="6" id="KW-0675">Receptor</keyword>
<keyword evidence="3 6" id="KW-0812">Transmembrane</keyword>
<keyword evidence="10" id="KW-1185">Reference proteome</keyword>
<dbReference type="Gene3D" id="1.20.1070.10">
    <property type="entry name" value="Rhodopsin 7-helix transmembrane proteins"/>
    <property type="match status" value="1"/>
</dbReference>
<organism evidence="9 10">
    <name type="scientific">Desmophyllum pertusum</name>
    <dbReference type="NCBI Taxonomy" id="174260"/>
    <lineage>
        <taxon>Eukaryota</taxon>
        <taxon>Metazoa</taxon>
        <taxon>Cnidaria</taxon>
        <taxon>Anthozoa</taxon>
        <taxon>Hexacorallia</taxon>
        <taxon>Scleractinia</taxon>
        <taxon>Caryophylliina</taxon>
        <taxon>Caryophylliidae</taxon>
        <taxon>Desmophyllum</taxon>
    </lineage>
</organism>
<dbReference type="InterPro" id="IPR017452">
    <property type="entry name" value="GPCR_Rhodpsn_7TM"/>
</dbReference>
<dbReference type="InterPro" id="IPR000276">
    <property type="entry name" value="GPCR_Rhodpsn"/>
</dbReference>
<evidence type="ECO:0000256" key="2">
    <source>
        <dbReference type="ARBA" id="ARBA00022475"/>
    </source>
</evidence>
<protein>
    <recommendedName>
        <fullName evidence="8">G-protein coupled receptors family 1 profile domain-containing protein</fullName>
    </recommendedName>
</protein>